<sequence length="145" mass="15504">MASRRDRDAGYQGVPGGSPNAGDYSPDIDVAKAVHMGSQSMAAGFPFVAVAARIRAQASYAGLVVLILAGCGMALLLIHESQLWRATITEESRAWRELMMTSGGSIGGQMHNESSSWQHLVRGIEHDLGFGVQATQDLPRKLLLP</sequence>
<dbReference type="EMBL" id="JALJOV010000271">
    <property type="protein sequence ID" value="KAK9865207.1"/>
    <property type="molecule type" value="Genomic_DNA"/>
</dbReference>
<gene>
    <name evidence="3" type="ORF">WJX84_007005</name>
</gene>
<evidence type="ECO:0000256" key="2">
    <source>
        <dbReference type="SAM" id="Phobius"/>
    </source>
</evidence>
<dbReference type="Proteomes" id="UP001485043">
    <property type="component" value="Unassembled WGS sequence"/>
</dbReference>
<evidence type="ECO:0000313" key="3">
    <source>
        <dbReference type="EMBL" id="KAK9865207.1"/>
    </source>
</evidence>
<keyword evidence="4" id="KW-1185">Reference proteome</keyword>
<feature type="transmembrane region" description="Helical" evidence="2">
    <location>
        <begin position="58"/>
        <end position="78"/>
    </location>
</feature>
<accession>A0AAW1T838</accession>
<keyword evidence="2" id="KW-1133">Transmembrane helix</keyword>
<dbReference type="AlphaFoldDB" id="A0AAW1T838"/>
<keyword evidence="2" id="KW-0812">Transmembrane</keyword>
<organism evidence="3 4">
    <name type="scientific">Apatococcus fuscideae</name>
    <dbReference type="NCBI Taxonomy" id="2026836"/>
    <lineage>
        <taxon>Eukaryota</taxon>
        <taxon>Viridiplantae</taxon>
        <taxon>Chlorophyta</taxon>
        <taxon>core chlorophytes</taxon>
        <taxon>Trebouxiophyceae</taxon>
        <taxon>Chlorellales</taxon>
        <taxon>Chlorellaceae</taxon>
        <taxon>Apatococcus</taxon>
    </lineage>
</organism>
<comment type="caution">
    <text evidence="3">The sequence shown here is derived from an EMBL/GenBank/DDBJ whole genome shotgun (WGS) entry which is preliminary data.</text>
</comment>
<keyword evidence="2" id="KW-0472">Membrane</keyword>
<name>A0AAW1T838_9CHLO</name>
<proteinExistence type="predicted"/>
<evidence type="ECO:0000256" key="1">
    <source>
        <dbReference type="SAM" id="MobiDB-lite"/>
    </source>
</evidence>
<evidence type="ECO:0000313" key="4">
    <source>
        <dbReference type="Proteomes" id="UP001485043"/>
    </source>
</evidence>
<feature type="region of interest" description="Disordered" evidence="1">
    <location>
        <begin position="1"/>
        <end position="23"/>
    </location>
</feature>
<reference evidence="3 4" key="1">
    <citation type="journal article" date="2024" name="Nat. Commun.">
        <title>Phylogenomics reveals the evolutionary origins of lichenization in chlorophyte algae.</title>
        <authorList>
            <person name="Puginier C."/>
            <person name="Libourel C."/>
            <person name="Otte J."/>
            <person name="Skaloud P."/>
            <person name="Haon M."/>
            <person name="Grisel S."/>
            <person name="Petersen M."/>
            <person name="Berrin J.G."/>
            <person name="Delaux P.M."/>
            <person name="Dal Grande F."/>
            <person name="Keller J."/>
        </authorList>
    </citation>
    <scope>NUCLEOTIDE SEQUENCE [LARGE SCALE GENOMIC DNA]</scope>
    <source>
        <strain evidence="3 4">SAG 2523</strain>
    </source>
</reference>
<protein>
    <submittedName>
        <fullName evidence="3">Uncharacterized protein</fullName>
    </submittedName>
</protein>